<protein>
    <recommendedName>
        <fullName evidence="1">Integrase catalytic domain-containing protein</fullName>
    </recommendedName>
</protein>
<feature type="domain" description="Integrase catalytic" evidence="1">
    <location>
        <begin position="7"/>
        <end position="47"/>
    </location>
</feature>
<evidence type="ECO:0000313" key="2">
    <source>
        <dbReference type="EMBL" id="GGB69290.1"/>
    </source>
</evidence>
<proteinExistence type="predicted"/>
<keyword evidence="3" id="KW-1185">Reference proteome</keyword>
<accession>A0ABQ1JL87</accession>
<reference evidence="3" key="1">
    <citation type="journal article" date="2019" name="Int. J. Syst. Evol. Microbiol.">
        <title>The Global Catalogue of Microorganisms (GCM) 10K type strain sequencing project: providing services to taxonomists for standard genome sequencing and annotation.</title>
        <authorList>
            <consortium name="The Broad Institute Genomics Platform"/>
            <consortium name="The Broad Institute Genome Sequencing Center for Infectious Disease"/>
            <person name="Wu L."/>
            <person name="Ma J."/>
        </authorList>
    </citation>
    <scope>NUCLEOTIDE SEQUENCE [LARGE SCALE GENOMIC DNA]</scope>
    <source>
        <strain evidence="3">CGMCC 1.15928</strain>
    </source>
</reference>
<dbReference type="Proteomes" id="UP000628854">
    <property type="component" value="Unassembled WGS sequence"/>
</dbReference>
<evidence type="ECO:0000259" key="1">
    <source>
        <dbReference type="Pfam" id="PF13683"/>
    </source>
</evidence>
<sequence length="68" mass="7637">MVHLLSRTESLNISWFASLAEARRLIEAWRRDYNESRLHMAHNGQSPGEFARNAGLCHGGKVKIAAGF</sequence>
<dbReference type="InterPro" id="IPR001584">
    <property type="entry name" value="Integrase_cat-core"/>
</dbReference>
<organism evidence="2 3">
    <name type="scientific">Henriciella pelagia</name>
    <dbReference type="NCBI Taxonomy" id="1977912"/>
    <lineage>
        <taxon>Bacteria</taxon>
        <taxon>Pseudomonadati</taxon>
        <taxon>Pseudomonadota</taxon>
        <taxon>Alphaproteobacteria</taxon>
        <taxon>Hyphomonadales</taxon>
        <taxon>Hyphomonadaceae</taxon>
        <taxon>Henriciella</taxon>
    </lineage>
</organism>
<gene>
    <name evidence="2" type="ORF">GCM10011503_17410</name>
</gene>
<comment type="caution">
    <text evidence="2">The sequence shown here is derived from an EMBL/GenBank/DDBJ whole genome shotgun (WGS) entry which is preliminary data.</text>
</comment>
<name>A0ABQ1JL87_9PROT</name>
<dbReference type="EMBL" id="BMKF01000002">
    <property type="protein sequence ID" value="GGB69290.1"/>
    <property type="molecule type" value="Genomic_DNA"/>
</dbReference>
<evidence type="ECO:0000313" key="3">
    <source>
        <dbReference type="Proteomes" id="UP000628854"/>
    </source>
</evidence>
<dbReference type="Pfam" id="PF13683">
    <property type="entry name" value="rve_3"/>
    <property type="match status" value="1"/>
</dbReference>